<organism evidence="11 12">
    <name type="scientific">Anaeramoeba flamelloides</name>
    <dbReference type="NCBI Taxonomy" id="1746091"/>
    <lineage>
        <taxon>Eukaryota</taxon>
        <taxon>Metamonada</taxon>
        <taxon>Anaeramoebidae</taxon>
        <taxon>Anaeramoeba</taxon>
    </lineage>
</organism>
<evidence type="ECO:0000256" key="5">
    <source>
        <dbReference type="ARBA" id="ARBA00022737"/>
    </source>
</evidence>
<dbReference type="Gene3D" id="1.50.40.10">
    <property type="entry name" value="Mitochondrial carrier domain"/>
    <property type="match status" value="2"/>
</dbReference>
<evidence type="ECO:0000313" key="11">
    <source>
        <dbReference type="EMBL" id="KAJ6246811.1"/>
    </source>
</evidence>
<dbReference type="InterPro" id="IPR018108">
    <property type="entry name" value="MCP_transmembrane"/>
</dbReference>
<dbReference type="PROSITE" id="PS50920">
    <property type="entry name" value="SOLCAR"/>
    <property type="match status" value="2"/>
</dbReference>
<keyword evidence="3 9" id="KW-0813">Transport</keyword>
<name>A0ABQ8YQE7_9EUKA</name>
<feature type="repeat" description="Solcar" evidence="8">
    <location>
        <begin position="110"/>
        <end position="197"/>
    </location>
</feature>
<evidence type="ECO:0000256" key="3">
    <source>
        <dbReference type="ARBA" id="ARBA00022448"/>
    </source>
</evidence>
<evidence type="ECO:0000256" key="9">
    <source>
        <dbReference type="RuleBase" id="RU000488"/>
    </source>
</evidence>
<protein>
    <submittedName>
        <fullName evidence="11">Mitoferrin-1-related</fullName>
    </submittedName>
</protein>
<evidence type="ECO:0000256" key="7">
    <source>
        <dbReference type="ARBA" id="ARBA00023136"/>
    </source>
</evidence>
<feature type="compositionally biased region" description="Basic and acidic residues" evidence="10">
    <location>
        <begin position="215"/>
        <end position="231"/>
    </location>
</feature>
<gene>
    <name evidence="11" type="ORF">M0813_02064</name>
</gene>
<evidence type="ECO:0000256" key="2">
    <source>
        <dbReference type="ARBA" id="ARBA00006375"/>
    </source>
</evidence>
<comment type="similarity">
    <text evidence="2 9">Belongs to the mitochondrial carrier (TC 2.A.29) family.</text>
</comment>
<feature type="repeat" description="Solcar" evidence="8">
    <location>
        <begin position="298"/>
        <end position="388"/>
    </location>
</feature>
<dbReference type="InterPro" id="IPR023395">
    <property type="entry name" value="MCP_dom_sf"/>
</dbReference>
<evidence type="ECO:0000313" key="12">
    <source>
        <dbReference type="Proteomes" id="UP001150062"/>
    </source>
</evidence>
<accession>A0ABQ8YQE7</accession>
<evidence type="ECO:0000256" key="8">
    <source>
        <dbReference type="PROSITE-ProRule" id="PRU00282"/>
    </source>
</evidence>
<comment type="caution">
    <text evidence="11">The sequence shown here is derived from an EMBL/GenBank/DDBJ whole genome shotgun (WGS) entry which is preliminary data.</text>
</comment>
<keyword evidence="5" id="KW-0677">Repeat</keyword>
<keyword evidence="12" id="KW-1185">Reference proteome</keyword>
<keyword evidence="6" id="KW-1133">Transmembrane helix</keyword>
<dbReference type="PANTHER" id="PTHR45667">
    <property type="entry name" value="S-ADENOSYLMETHIONINE MITOCHONDRIAL CARRIER PROTEIN"/>
    <property type="match status" value="1"/>
</dbReference>
<dbReference type="EMBL" id="JAOAOG010000131">
    <property type="protein sequence ID" value="KAJ6246811.1"/>
    <property type="molecule type" value="Genomic_DNA"/>
</dbReference>
<evidence type="ECO:0000256" key="4">
    <source>
        <dbReference type="ARBA" id="ARBA00022692"/>
    </source>
</evidence>
<proteinExistence type="inferred from homology"/>
<dbReference type="Pfam" id="PF00153">
    <property type="entry name" value="Mito_carr"/>
    <property type="match status" value="2"/>
</dbReference>
<comment type="subcellular location">
    <subcellularLocation>
        <location evidence="1">Membrane</location>
        <topology evidence="1">Multi-pass membrane protein</topology>
    </subcellularLocation>
</comment>
<keyword evidence="7 8" id="KW-0472">Membrane</keyword>
<dbReference type="SUPFAM" id="SSF103506">
    <property type="entry name" value="Mitochondrial carrier"/>
    <property type="match status" value="1"/>
</dbReference>
<reference evidence="11" key="1">
    <citation type="submission" date="2022-08" db="EMBL/GenBank/DDBJ databases">
        <title>Novel sulfate-reducing endosymbionts in the free-living metamonad Anaeramoeba.</title>
        <authorList>
            <person name="Jerlstrom-Hultqvist J."/>
            <person name="Cepicka I."/>
            <person name="Gallot-Lavallee L."/>
            <person name="Salas-Leiva D."/>
            <person name="Curtis B.A."/>
            <person name="Zahonova K."/>
            <person name="Pipaliya S."/>
            <person name="Dacks J."/>
            <person name="Roger A.J."/>
        </authorList>
    </citation>
    <scope>NUCLEOTIDE SEQUENCE</scope>
    <source>
        <strain evidence="11">Schooner1</strain>
    </source>
</reference>
<dbReference type="Proteomes" id="UP001150062">
    <property type="component" value="Unassembled WGS sequence"/>
</dbReference>
<evidence type="ECO:0000256" key="6">
    <source>
        <dbReference type="ARBA" id="ARBA00022989"/>
    </source>
</evidence>
<feature type="region of interest" description="Disordered" evidence="10">
    <location>
        <begin position="212"/>
        <end position="231"/>
    </location>
</feature>
<sequence length="431" mass="49870">MASNQEKTKEKPNYKLTRHFVAGCIARLSTEFLFSPADTLKSRIMFSGFNSSNLFRSSAKAVLISAPSSGFSFLAYHYSKAARKVRSYNQSKTNSDDRGGLFNRKRKGATFDLVDFMLGRLSRTMVITIKNPLDIAKHYFHLKDAHNLELNSVSEVFKYSYNKYGLVSLFDGFTPFFLRDLISDPIYWNVYDRVKEKQISVLKNRFLKKKKQKHLEKENKKQKQKQIQKEKEKLKRFQQSLSFRKAREDTIDSTAYSQNNSNPSLFSKKWIKNWGQLWKTRIVGNVSENESGEVSVILGPVNHVVSSTIATLIATTVSAPFDVLKYKMQTRRFVTNGNEKYGNLFKSFKTVWYEEGLKGFAKGLSTKLAILIPSTAFTFVVYEGLINTFEQNDRMKNLITSMSPNFVYDFNVRSFENQSHWDNPILLHPYW</sequence>
<evidence type="ECO:0000256" key="1">
    <source>
        <dbReference type="ARBA" id="ARBA00004141"/>
    </source>
</evidence>
<evidence type="ECO:0000256" key="10">
    <source>
        <dbReference type="SAM" id="MobiDB-lite"/>
    </source>
</evidence>
<keyword evidence="4 8" id="KW-0812">Transmembrane</keyword>